<protein>
    <submittedName>
        <fullName evidence="1">Uncharacterized protein</fullName>
    </submittedName>
</protein>
<evidence type="ECO:0000313" key="1">
    <source>
        <dbReference type="EMBL" id="PKY62705.1"/>
    </source>
</evidence>
<comment type="caution">
    <text evidence="1">The sequence shown here is derived from an EMBL/GenBank/DDBJ whole genome shotgun (WGS) entry which is preliminary data.</text>
</comment>
<dbReference type="Proteomes" id="UP000234323">
    <property type="component" value="Unassembled WGS sequence"/>
</dbReference>
<accession>A0A2I1HUZ7</accession>
<sequence length="92" mass="10769">MVKNALVKAREVKWKRKKAERNYAVEFVHKPLTQKGIELLLTQNDINICQKCILLYMISLSKSFHLLINENVYLVLILASYKKSKENNMGIF</sequence>
<evidence type="ECO:0000313" key="2">
    <source>
        <dbReference type="Proteomes" id="UP000234323"/>
    </source>
</evidence>
<proteinExistence type="predicted"/>
<reference evidence="1 2" key="1">
    <citation type="submission" date="2015-10" db="EMBL/GenBank/DDBJ databases">
        <title>Genome analyses suggest a sexual origin of heterokaryosis in a supposedly ancient asexual fungus.</title>
        <authorList>
            <person name="Ropars J."/>
            <person name="Sedzielewska K."/>
            <person name="Noel J."/>
            <person name="Charron P."/>
            <person name="Farinelli L."/>
            <person name="Marton T."/>
            <person name="Kruger M."/>
            <person name="Pelin A."/>
            <person name="Brachmann A."/>
            <person name="Corradi N."/>
        </authorList>
    </citation>
    <scope>NUCLEOTIDE SEQUENCE [LARGE SCALE GENOMIC DNA]</scope>
    <source>
        <strain evidence="1 2">A4</strain>
    </source>
</reference>
<gene>
    <name evidence="1" type="ORF">RhiirA4_489678</name>
</gene>
<dbReference type="EMBL" id="LLXI01007792">
    <property type="protein sequence ID" value="PKY62705.1"/>
    <property type="molecule type" value="Genomic_DNA"/>
</dbReference>
<name>A0A2I1HUZ7_9GLOM</name>
<dbReference type="AlphaFoldDB" id="A0A2I1HUZ7"/>
<keyword evidence="2" id="KW-1185">Reference proteome</keyword>
<organism evidence="1 2">
    <name type="scientific">Rhizophagus irregularis</name>
    <dbReference type="NCBI Taxonomy" id="588596"/>
    <lineage>
        <taxon>Eukaryota</taxon>
        <taxon>Fungi</taxon>
        <taxon>Fungi incertae sedis</taxon>
        <taxon>Mucoromycota</taxon>
        <taxon>Glomeromycotina</taxon>
        <taxon>Glomeromycetes</taxon>
        <taxon>Glomerales</taxon>
        <taxon>Glomeraceae</taxon>
        <taxon>Rhizophagus</taxon>
    </lineage>
</organism>